<evidence type="ECO:0000256" key="4">
    <source>
        <dbReference type="ARBA" id="ARBA00005336"/>
    </source>
</evidence>
<comment type="subcellular location">
    <subcellularLocation>
        <location evidence="2">Secreted</location>
    </subcellularLocation>
</comment>
<dbReference type="FunFam" id="2.60.40.10:FF:000495">
    <property type="entry name" value="Periplasmic beta-glucosidase"/>
    <property type="match status" value="1"/>
</dbReference>
<dbReference type="UniPathway" id="UPA00696"/>
<evidence type="ECO:0000256" key="8">
    <source>
        <dbReference type="ARBA" id="ARBA00023001"/>
    </source>
</evidence>
<evidence type="ECO:0000256" key="15">
    <source>
        <dbReference type="ARBA" id="ARBA00041278"/>
    </source>
</evidence>
<dbReference type="InterPro" id="IPR013783">
    <property type="entry name" value="Ig-like_fold"/>
</dbReference>
<keyword evidence="12" id="KW-0624">Polysaccharide degradation</keyword>
<evidence type="ECO:0000259" key="18">
    <source>
        <dbReference type="PROSITE" id="PS51820"/>
    </source>
</evidence>
<dbReference type="OrthoDB" id="47059at2759"/>
<dbReference type="PANTHER" id="PTHR42715:SF17">
    <property type="entry name" value="BETA-GLUCOSIDASE H-RELATED"/>
    <property type="match status" value="1"/>
</dbReference>
<dbReference type="Gene3D" id="3.40.50.1700">
    <property type="entry name" value="Glycoside hydrolase family 3 C-terminal domain"/>
    <property type="match status" value="1"/>
</dbReference>
<dbReference type="InterPro" id="IPR011658">
    <property type="entry name" value="PA14_dom"/>
</dbReference>
<dbReference type="GO" id="GO:0005576">
    <property type="term" value="C:extracellular region"/>
    <property type="evidence" value="ECO:0007669"/>
    <property type="project" value="UniProtKB-SubCell"/>
</dbReference>
<keyword evidence="8" id="KW-0136">Cellulose degradation</keyword>
<protein>
    <recommendedName>
        <fullName evidence="14">Probable beta-glucosidase H</fullName>
        <ecNumber evidence="5">3.2.1.21</ecNumber>
    </recommendedName>
    <alternativeName>
        <fullName evidence="15">Beta-D-glucoside glucohydrolase H</fullName>
    </alternativeName>
    <alternativeName>
        <fullName evidence="16">Cellobiase H</fullName>
    </alternativeName>
    <alternativeName>
        <fullName evidence="17">Gentiobiase H</fullName>
    </alternativeName>
</protein>
<evidence type="ECO:0000313" key="19">
    <source>
        <dbReference type="EMBL" id="KIV91902.1"/>
    </source>
</evidence>
<dbReference type="PRINTS" id="PR00133">
    <property type="entry name" value="GLHYDRLASE3"/>
</dbReference>
<evidence type="ECO:0000256" key="16">
    <source>
        <dbReference type="ARBA" id="ARBA00041602"/>
    </source>
</evidence>
<organism evidence="19 20">
    <name type="scientific">Exophiala mesophila</name>
    <name type="common">Black yeast-like fungus</name>
    <dbReference type="NCBI Taxonomy" id="212818"/>
    <lineage>
        <taxon>Eukaryota</taxon>
        <taxon>Fungi</taxon>
        <taxon>Dikarya</taxon>
        <taxon>Ascomycota</taxon>
        <taxon>Pezizomycotina</taxon>
        <taxon>Eurotiomycetes</taxon>
        <taxon>Chaetothyriomycetidae</taxon>
        <taxon>Chaetothyriales</taxon>
        <taxon>Herpotrichiellaceae</taxon>
        <taxon>Exophiala</taxon>
    </lineage>
</organism>
<dbReference type="InterPro" id="IPR036962">
    <property type="entry name" value="Glyco_hydro_3_N_sf"/>
</dbReference>
<keyword evidence="20" id="KW-1185">Reference proteome</keyword>
<dbReference type="RefSeq" id="XP_016223476.1">
    <property type="nucleotide sequence ID" value="XM_016371183.1"/>
</dbReference>
<keyword evidence="6" id="KW-0964">Secreted</keyword>
<keyword evidence="10" id="KW-0119">Carbohydrate metabolism</keyword>
<evidence type="ECO:0000256" key="5">
    <source>
        <dbReference type="ARBA" id="ARBA00012744"/>
    </source>
</evidence>
<dbReference type="Gene3D" id="2.60.120.260">
    <property type="entry name" value="Galactose-binding domain-like"/>
    <property type="match status" value="1"/>
</dbReference>
<dbReference type="STRING" id="212818.A0A0D1ZB40"/>
<evidence type="ECO:0000256" key="13">
    <source>
        <dbReference type="ARBA" id="ARBA00024983"/>
    </source>
</evidence>
<evidence type="ECO:0000256" key="10">
    <source>
        <dbReference type="ARBA" id="ARBA00023277"/>
    </source>
</evidence>
<gene>
    <name evidence="19" type="ORF">PV10_06392</name>
</gene>
<dbReference type="Gene3D" id="3.20.20.300">
    <property type="entry name" value="Glycoside hydrolase, family 3, N-terminal domain"/>
    <property type="match status" value="1"/>
</dbReference>
<keyword evidence="11" id="KW-0326">Glycosidase</keyword>
<dbReference type="GO" id="GO:0008422">
    <property type="term" value="F:beta-glucosidase activity"/>
    <property type="evidence" value="ECO:0007669"/>
    <property type="project" value="UniProtKB-EC"/>
</dbReference>
<dbReference type="Pfam" id="PF07691">
    <property type="entry name" value="PA14"/>
    <property type="match status" value="1"/>
</dbReference>
<dbReference type="InterPro" id="IPR002772">
    <property type="entry name" value="Glyco_hydro_3_C"/>
</dbReference>
<evidence type="ECO:0000313" key="20">
    <source>
        <dbReference type="Proteomes" id="UP000054302"/>
    </source>
</evidence>
<dbReference type="InterPro" id="IPR026891">
    <property type="entry name" value="Fn3-like"/>
</dbReference>
<dbReference type="AlphaFoldDB" id="A0A0D1ZB40"/>
<proteinExistence type="inferred from homology"/>
<keyword evidence="7" id="KW-0378">Hydrolase</keyword>
<comment type="catalytic activity">
    <reaction evidence="1">
        <text>Hydrolysis of terminal, non-reducing beta-D-glucosyl residues with release of beta-D-glucose.</text>
        <dbReference type="EC" id="3.2.1.21"/>
    </reaction>
</comment>
<dbReference type="InterPro" id="IPR017853">
    <property type="entry name" value="GH"/>
</dbReference>
<evidence type="ECO:0000256" key="3">
    <source>
        <dbReference type="ARBA" id="ARBA00004987"/>
    </source>
</evidence>
<dbReference type="Proteomes" id="UP000054302">
    <property type="component" value="Unassembled WGS sequence"/>
</dbReference>
<dbReference type="InterPro" id="IPR036881">
    <property type="entry name" value="Glyco_hydro_3_C_sf"/>
</dbReference>
<evidence type="ECO:0000256" key="9">
    <source>
        <dbReference type="ARBA" id="ARBA00023180"/>
    </source>
</evidence>
<dbReference type="SUPFAM" id="SSF51445">
    <property type="entry name" value="(Trans)glycosidases"/>
    <property type="match status" value="1"/>
</dbReference>
<dbReference type="InterPro" id="IPR037524">
    <property type="entry name" value="PA14/GLEYA"/>
</dbReference>
<evidence type="ECO:0000256" key="1">
    <source>
        <dbReference type="ARBA" id="ARBA00000448"/>
    </source>
</evidence>
<evidence type="ECO:0000256" key="17">
    <source>
        <dbReference type="ARBA" id="ARBA00041806"/>
    </source>
</evidence>
<dbReference type="InterPro" id="IPR050288">
    <property type="entry name" value="Cellulose_deg_GH3"/>
</dbReference>
<dbReference type="GO" id="GO:0030245">
    <property type="term" value="P:cellulose catabolic process"/>
    <property type="evidence" value="ECO:0007669"/>
    <property type="project" value="UniProtKB-UniPathway"/>
</dbReference>
<sequence length="847" mass="92157">MAPSHAPFDVEDVLSKLTEHQKILLLTGRDWWHTHAIEEHGVPSIRMSDGPAGIRGTKFFQGPPAAAIPCGTALAATWDKSLLFQAGELLGNECLAKGAHCWLGPTVNIQRSPLGGRGVEAFGEDPYLTGSLASEMIRGCQSTGVQATIKHFLCNDQENGKSKLNAIVSARALREIHLRPFQIAARDVNPGALMTAYNKLNGHHSSETPLIETILRGEWKWNPLVMSDWFGTYVGHSAINAGLDLEMPGPTIFRGEGLKTALATGDVKQSALAQRARTVLNFVRKASHAPVSETEGQRDCLQDRLLNRELCDSSIVLLQNEGKLLPLPKRMKKLALIGSHMQDLSVLGLGSTSLEPYYTIHPGDAIKSKLGETCDITFEVGAYAHRMLPLLNARLLRDLELVLFNEPPSTTTPTTTRVPIVKMPLVRTYFQLGDYSHPALNFDLFYGVLTAELVPDVSGEWDFGLCCFGTANLYVNDELVIDNSTTQTSGTSFFSEGTREERGAVSVEAGKVYKLRVDFGSAATSKCHPAGGIGLGGGGIRLGACPRIDVEEGIRRAEKAAAAAEYAIICTGLNGDWEGEGHDRATLSLPPHVDTMISRVASACPRTVVVNLSGTPISVPWAHQVPAIVQAWFGGNEAGNGIADVLFGDFNPCGKLPMSWPHDARDNPTYLNFGATQDRCIYGEEVFVGYRYYDKVGRPPKWSFGHGLSYTEFDMRDVDVSMAPSKPDDKTFPPTSVRVQVKNVGQVAGAEVVQVYVGAPDSGMVRPTKELHGFAKVRLQPGEVKEVEIPVDPYAMSYWDEVEESWCLEQGAYQVIVSTTSRAEGEHGRSPLTGWLEVPGTKHWLGL</sequence>
<dbReference type="VEuPathDB" id="FungiDB:PV10_06392"/>
<comment type="pathway">
    <text evidence="3">Glycan metabolism; cellulose degradation.</text>
</comment>
<dbReference type="Pfam" id="PF00933">
    <property type="entry name" value="Glyco_hydro_3"/>
    <property type="match status" value="1"/>
</dbReference>
<dbReference type="Pfam" id="PF14310">
    <property type="entry name" value="Fn3-like"/>
    <property type="match status" value="1"/>
</dbReference>
<evidence type="ECO:0000256" key="11">
    <source>
        <dbReference type="ARBA" id="ARBA00023295"/>
    </source>
</evidence>
<reference evidence="19 20" key="1">
    <citation type="submission" date="2015-01" db="EMBL/GenBank/DDBJ databases">
        <title>The Genome Sequence of Exophiala mesophila CBS40295.</title>
        <authorList>
            <consortium name="The Broad Institute Genomics Platform"/>
            <person name="Cuomo C."/>
            <person name="de Hoog S."/>
            <person name="Gorbushina A."/>
            <person name="Stielow B."/>
            <person name="Teixiera M."/>
            <person name="Abouelleil A."/>
            <person name="Chapman S.B."/>
            <person name="Priest M."/>
            <person name="Young S.K."/>
            <person name="Wortman J."/>
            <person name="Nusbaum C."/>
            <person name="Birren B."/>
        </authorList>
    </citation>
    <scope>NUCLEOTIDE SEQUENCE [LARGE SCALE GENOMIC DNA]</scope>
    <source>
        <strain evidence="19 20">CBS 40295</strain>
    </source>
</reference>
<dbReference type="EC" id="3.2.1.21" evidence="5"/>
<dbReference type="SMART" id="SM01217">
    <property type="entry name" value="Fn3_like"/>
    <property type="match status" value="1"/>
</dbReference>
<evidence type="ECO:0000256" key="12">
    <source>
        <dbReference type="ARBA" id="ARBA00023326"/>
    </source>
</evidence>
<evidence type="ECO:0000256" key="2">
    <source>
        <dbReference type="ARBA" id="ARBA00004613"/>
    </source>
</evidence>
<name>A0A0D1ZB40_EXOME</name>
<comment type="function">
    <text evidence="13">Beta-glucosidases are one of a number of cellulolytic enzymes involved in the degradation of cellulosic biomass. Catalyzes the last step releasing glucose from the inhibitory cellobiose.</text>
</comment>
<dbReference type="SMART" id="SM00758">
    <property type="entry name" value="PA14"/>
    <property type="match status" value="1"/>
</dbReference>
<dbReference type="PROSITE" id="PS51820">
    <property type="entry name" value="PA14"/>
    <property type="match status" value="1"/>
</dbReference>
<dbReference type="Gene3D" id="2.60.40.10">
    <property type="entry name" value="Immunoglobulins"/>
    <property type="match status" value="1"/>
</dbReference>
<evidence type="ECO:0000256" key="14">
    <source>
        <dbReference type="ARBA" id="ARBA00039581"/>
    </source>
</evidence>
<dbReference type="SUPFAM" id="SSF56988">
    <property type="entry name" value="Anthrax protective antigen"/>
    <property type="match status" value="1"/>
</dbReference>
<dbReference type="OMA" id="DVKHNPA"/>
<dbReference type="HOGENOM" id="CLU_004542_4_0_1"/>
<keyword evidence="9" id="KW-0325">Glycoprotein</keyword>
<dbReference type="EMBL" id="KN847523">
    <property type="protein sequence ID" value="KIV91902.1"/>
    <property type="molecule type" value="Genomic_DNA"/>
</dbReference>
<feature type="domain" description="PA14" evidence="18">
    <location>
        <begin position="394"/>
        <end position="558"/>
    </location>
</feature>
<dbReference type="PANTHER" id="PTHR42715">
    <property type="entry name" value="BETA-GLUCOSIDASE"/>
    <property type="match status" value="1"/>
</dbReference>
<dbReference type="SUPFAM" id="SSF52279">
    <property type="entry name" value="Beta-D-glucan exohydrolase, C-terminal domain"/>
    <property type="match status" value="1"/>
</dbReference>
<accession>A0A0D1ZB40</accession>
<evidence type="ECO:0000256" key="6">
    <source>
        <dbReference type="ARBA" id="ARBA00022525"/>
    </source>
</evidence>
<comment type="similarity">
    <text evidence="4">Belongs to the glycosyl hydrolase 3 family.</text>
</comment>
<dbReference type="GeneID" id="27324237"/>
<dbReference type="Pfam" id="PF01915">
    <property type="entry name" value="Glyco_hydro_3_C"/>
    <property type="match status" value="1"/>
</dbReference>
<dbReference type="InterPro" id="IPR001764">
    <property type="entry name" value="Glyco_hydro_3_N"/>
</dbReference>
<evidence type="ECO:0000256" key="7">
    <source>
        <dbReference type="ARBA" id="ARBA00022801"/>
    </source>
</evidence>